<sequence length="345" mass="36544">MLLISKASSVLPSSTTTDPSSRYALDTFSHSMPAAKRPKLSLQTSALPSAHYGTAGSNTGNARLMDMATATPTTLNTFNNTFDLSIRPSPISSIAPPSALSKPLTTTSSRPKRQAAGTYELNLPLGIRPILKNSSLPPDLRRGSLSAAASASPLSAVSSSRRVFFPEPKRVKFAVGGDEEVVNRVYTRRHMDISSSEDEESSSGSGEEGEESGPPSEAPTVGDDDAVAEEPQERAAALRLSSKTAENVDEVQRGRSQSRHHRRSSNDATRKTRKRRRWEWTLGSTATGEAETAGATEPRPTTGKSLSRDSAADDAAKDGAVEVAVEEVQATPSPADVNAETPSPS</sequence>
<dbReference type="OrthoDB" id="5206740at2759"/>
<dbReference type="EMBL" id="LFJN01000011">
    <property type="protein sequence ID" value="KPI40621.1"/>
    <property type="molecule type" value="Genomic_DNA"/>
</dbReference>
<name>A0A0N0NMM1_9EURO</name>
<accession>A0A0N0NMM1</accession>
<organism evidence="2 3">
    <name type="scientific">Cyphellophora attinorum</name>
    <dbReference type="NCBI Taxonomy" id="1664694"/>
    <lineage>
        <taxon>Eukaryota</taxon>
        <taxon>Fungi</taxon>
        <taxon>Dikarya</taxon>
        <taxon>Ascomycota</taxon>
        <taxon>Pezizomycotina</taxon>
        <taxon>Eurotiomycetes</taxon>
        <taxon>Chaetothyriomycetidae</taxon>
        <taxon>Chaetothyriales</taxon>
        <taxon>Cyphellophoraceae</taxon>
        <taxon>Cyphellophora</taxon>
    </lineage>
</organism>
<dbReference type="GeneID" id="28731318"/>
<feature type="compositionally biased region" description="Polar residues" evidence="1">
    <location>
        <begin position="1"/>
        <end position="20"/>
    </location>
</feature>
<gene>
    <name evidence="2" type="ORF">AB675_10650</name>
</gene>
<evidence type="ECO:0000313" key="3">
    <source>
        <dbReference type="Proteomes" id="UP000038010"/>
    </source>
</evidence>
<feature type="region of interest" description="Disordered" evidence="1">
    <location>
        <begin position="1"/>
        <end position="22"/>
    </location>
</feature>
<feature type="region of interest" description="Disordered" evidence="1">
    <location>
        <begin position="188"/>
        <end position="320"/>
    </location>
</feature>
<keyword evidence="3" id="KW-1185">Reference proteome</keyword>
<dbReference type="VEuPathDB" id="FungiDB:AB675_10650"/>
<dbReference type="AlphaFoldDB" id="A0A0N0NMM1"/>
<evidence type="ECO:0000313" key="2">
    <source>
        <dbReference type="EMBL" id="KPI40621.1"/>
    </source>
</evidence>
<reference evidence="2 3" key="1">
    <citation type="submission" date="2015-06" db="EMBL/GenBank/DDBJ databases">
        <title>Draft genome of the ant-associated black yeast Phialophora attae CBS 131958.</title>
        <authorList>
            <person name="Moreno L.F."/>
            <person name="Stielow B.J."/>
            <person name="de Hoog S."/>
            <person name="Vicente V.A."/>
            <person name="Weiss V.A."/>
            <person name="de Vries M."/>
            <person name="Cruz L.M."/>
            <person name="Souza E.M."/>
        </authorList>
    </citation>
    <scope>NUCLEOTIDE SEQUENCE [LARGE SCALE GENOMIC DNA]</scope>
    <source>
        <strain evidence="2 3">CBS 131958</strain>
    </source>
</reference>
<dbReference type="STRING" id="1664694.A0A0N0NMM1"/>
<feature type="compositionally biased region" description="Acidic residues" evidence="1">
    <location>
        <begin position="195"/>
        <end position="211"/>
    </location>
</feature>
<comment type="caution">
    <text evidence="2">The sequence shown here is derived from an EMBL/GenBank/DDBJ whole genome shotgun (WGS) entry which is preliminary data.</text>
</comment>
<feature type="compositionally biased region" description="Basic and acidic residues" evidence="1">
    <location>
        <begin position="306"/>
        <end position="320"/>
    </location>
</feature>
<feature type="region of interest" description="Disordered" evidence="1">
    <location>
        <begin position="94"/>
        <end position="117"/>
    </location>
</feature>
<dbReference type="Proteomes" id="UP000038010">
    <property type="component" value="Unassembled WGS sequence"/>
</dbReference>
<feature type="compositionally biased region" description="Low complexity" evidence="1">
    <location>
        <begin position="94"/>
        <end position="104"/>
    </location>
</feature>
<proteinExistence type="predicted"/>
<feature type="compositionally biased region" description="Low complexity" evidence="1">
    <location>
        <begin position="285"/>
        <end position="303"/>
    </location>
</feature>
<evidence type="ECO:0000256" key="1">
    <source>
        <dbReference type="SAM" id="MobiDB-lite"/>
    </source>
</evidence>
<protein>
    <submittedName>
        <fullName evidence="2">Uncharacterized protein</fullName>
    </submittedName>
</protein>
<dbReference type="RefSeq" id="XP_018000584.1">
    <property type="nucleotide sequence ID" value="XM_018139438.1"/>
</dbReference>